<keyword evidence="3" id="KW-1185">Reference proteome</keyword>
<accession>A0A6G1CT27</accession>
<proteinExistence type="predicted"/>
<sequence length="87" mass="9441">MRQDGALGFLVGQRRERDRAPEGMRAGGSARRARLRRCGGGRRWRLGGRRGGWEGGGCGRRSGRRLGEERDTRRAEEIGEGGGCASG</sequence>
<dbReference type="Proteomes" id="UP000479710">
    <property type="component" value="Unassembled WGS sequence"/>
</dbReference>
<name>A0A6G1CT27_9ORYZ</name>
<feature type="compositionally biased region" description="Basic and acidic residues" evidence="1">
    <location>
        <begin position="65"/>
        <end position="77"/>
    </location>
</feature>
<organism evidence="2 3">
    <name type="scientific">Oryza meyeriana var. granulata</name>
    <dbReference type="NCBI Taxonomy" id="110450"/>
    <lineage>
        <taxon>Eukaryota</taxon>
        <taxon>Viridiplantae</taxon>
        <taxon>Streptophyta</taxon>
        <taxon>Embryophyta</taxon>
        <taxon>Tracheophyta</taxon>
        <taxon>Spermatophyta</taxon>
        <taxon>Magnoliopsida</taxon>
        <taxon>Liliopsida</taxon>
        <taxon>Poales</taxon>
        <taxon>Poaceae</taxon>
        <taxon>BOP clade</taxon>
        <taxon>Oryzoideae</taxon>
        <taxon>Oryzeae</taxon>
        <taxon>Oryzinae</taxon>
        <taxon>Oryza</taxon>
        <taxon>Oryza meyeriana</taxon>
    </lineage>
</organism>
<dbReference type="AlphaFoldDB" id="A0A6G1CT27"/>
<feature type="region of interest" description="Disordered" evidence="1">
    <location>
        <begin position="1"/>
        <end position="33"/>
    </location>
</feature>
<protein>
    <submittedName>
        <fullName evidence="2">Uncharacterized protein</fullName>
    </submittedName>
</protein>
<feature type="region of interest" description="Disordered" evidence="1">
    <location>
        <begin position="53"/>
        <end position="87"/>
    </location>
</feature>
<evidence type="ECO:0000256" key="1">
    <source>
        <dbReference type="SAM" id="MobiDB-lite"/>
    </source>
</evidence>
<evidence type="ECO:0000313" key="3">
    <source>
        <dbReference type="Proteomes" id="UP000479710"/>
    </source>
</evidence>
<comment type="caution">
    <text evidence="2">The sequence shown here is derived from an EMBL/GenBank/DDBJ whole genome shotgun (WGS) entry which is preliminary data.</text>
</comment>
<dbReference type="EMBL" id="SPHZ02000008">
    <property type="protein sequence ID" value="KAF0903618.1"/>
    <property type="molecule type" value="Genomic_DNA"/>
</dbReference>
<feature type="compositionally biased region" description="Basic and acidic residues" evidence="1">
    <location>
        <begin position="13"/>
        <end position="22"/>
    </location>
</feature>
<reference evidence="2 3" key="1">
    <citation type="submission" date="2019-11" db="EMBL/GenBank/DDBJ databases">
        <title>Whole genome sequence of Oryza granulata.</title>
        <authorList>
            <person name="Li W."/>
        </authorList>
    </citation>
    <scope>NUCLEOTIDE SEQUENCE [LARGE SCALE GENOMIC DNA]</scope>
    <source>
        <strain evidence="3">cv. Menghai</strain>
        <tissue evidence="2">Leaf</tissue>
    </source>
</reference>
<evidence type="ECO:0000313" key="2">
    <source>
        <dbReference type="EMBL" id="KAF0903618.1"/>
    </source>
</evidence>
<gene>
    <name evidence="2" type="ORF">E2562_028178</name>
</gene>